<feature type="transmembrane region" description="Helical" evidence="1">
    <location>
        <begin position="70"/>
        <end position="90"/>
    </location>
</feature>
<proteinExistence type="predicted"/>
<dbReference type="Proteomes" id="UP000018208">
    <property type="component" value="Unassembled WGS sequence"/>
</dbReference>
<keyword evidence="1" id="KW-1133">Transmembrane helix</keyword>
<evidence type="ECO:0000256" key="1">
    <source>
        <dbReference type="SAM" id="Phobius"/>
    </source>
</evidence>
<dbReference type="VEuPathDB" id="GiardiaDB:SS50377_20788"/>
<evidence type="ECO:0000313" key="3">
    <source>
        <dbReference type="EMBL" id="KAH0577435.1"/>
    </source>
</evidence>
<reference evidence="3" key="2">
    <citation type="submission" date="2020-12" db="EMBL/GenBank/DDBJ databases">
        <title>New Spironucleus salmonicida genome in near-complete chromosomes.</title>
        <authorList>
            <person name="Xu F."/>
            <person name="Kurt Z."/>
            <person name="Jimenez-Gonzalez A."/>
            <person name="Astvaldsson A."/>
            <person name="Andersson J.O."/>
            <person name="Svard S.G."/>
        </authorList>
    </citation>
    <scope>NUCLEOTIDE SEQUENCE</scope>
    <source>
        <strain evidence="3">ATCC 50377</strain>
    </source>
</reference>
<reference evidence="2 3" key="1">
    <citation type="journal article" date="2014" name="PLoS Genet.">
        <title>The Genome of Spironucleus salmonicida Highlights a Fish Pathogen Adapted to Fluctuating Environments.</title>
        <authorList>
            <person name="Xu F."/>
            <person name="Jerlstrom-Hultqvist J."/>
            <person name="Einarsson E."/>
            <person name="Astvaldsson A."/>
            <person name="Svard S.G."/>
            <person name="Andersson J.O."/>
        </authorList>
    </citation>
    <scope>NUCLEOTIDE SEQUENCE</scope>
    <source>
        <strain evidence="3">ATCC 50377</strain>
    </source>
</reference>
<evidence type="ECO:0000313" key="4">
    <source>
        <dbReference type="Proteomes" id="UP000018208"/>
    </source>
</evidence>
<feature type="transmembrane region" description="Helical" evidence="1">
    <location>
        <begin position="6"/>
        <end position="30"/>
    </location>
</feature>
<keyword evidence="1 2" id="KW-0812">Transmembrane</keyword>
<keyword evidence="1" id="KW-0472">Membrane</keyword>
<evidence type="ECO:0000313" key="2">
    <source>
        <dbReference type="EMBL" id="EST47104.1"/>
    </source>
</evidence>
<dbReference type="AlphaFoldDB" id="V6M1M7"/>
<dbReference type="EMBL" id="KI546047">
    <property type="protein sequence ID" value="EST47104.1"/>
    <property type="molecule type" value="Genomic_DNA"/>
</dbReference>
<gene>
    <name evidence="2" type="ORF">SS50377_12810</name>
    <name evidence="3" type="ORF">SS50377_20788</name>
</gene>
<accession>V6M1M7</accession>
<organism evidence="2">
    <name type="scientific">Spironucleus salmonicida</name>
    <dbReference type="NCBI Taxonomy" id="348837"/>
    <lineage>
        <taxon>Eukaryota</taxon>
        <taxon>Metamonada</taxon>
        <taxon>Diplomonadida</taxon>
        <taxon>Hexamitidae</taxon>
        <taxon>Hexamitinae</taxon>
        <taxon>Spironucleus</taxon>
    </lineage>
</organism>
<sequence length="369" mass="42414">MIELTYIIAGSLVTCYLVIPMLITLIFFSCISRNKKVKREKFPVFGIIAQIILAALICSGTLLFDTSGTIILIVAAVWFVIRLIVITCIHRELKKIKNIKTEKNMQNFLQSLRNTAPSINIFVRCWHIEVYYTYETHRDSNGNTHSRQVRHERDVTTFVETRKVHITGWFDQTASLVLPQAYSEFSIVSLDLKTDIFMYQSSGQILAYYEQTAYEQNRGRDQMITITTKKVVPNLTEHNFITSGYVPWYLKKAVIIIGILFAQDVALALYTRSKIPNTGLIVRKCANLQRMDYNMPDQTIEDNKPEIPEMDRILPPDDSQPTIVMKQNELPLIGDEFDTPGNENAFQNFKPSPEQVQQYQSENVLDVVI</sequence>
<feature type="transmembrane region" description="Helical" evidence="1">
    <location>
        <begin position="42"/>
        <end position="64"/>
    </location>
</feature>
<dbReference type="EMBL" id="AUWU02000001">
    <property type="protein sequence ID" value="KAH0577435.1"/>
    <property type="molecule type" value="Genomic_DNA"/>
</dbReference>
<protein>
    <submittedName>
        <fullName evidence="2">Transmembrane domain-containing protein</fullName>
    </submittedName>
</protein>
<name>V6M1M7_9EUKA</name>
<keyword evidence="4" id="KW-1185">Reference proteome</keyword>